<keyword evidence="3" id="KW-1185">Reference proteome</keyword>
<name>A0A9J5ZIY4_SOLCO</name>
<accession>A0A9J5ZIY4</accession>
<evidence type="ECO:0000256" key="1">
    <source>
        <dbReference type="SAM" id="MobiDB-lite"/>
    </source>
</evidence>
<protein>
    <submittedName>
        <fullName evidence="2">Uncharacterized protein</fullName>
    </submittedName>
</protein>
<dbReference type="AlphaFoldDB" id="A0A9J5ZIY4"/>
<evidence type="ECO:0000313" key="2">
    <source>
        <dbReference type="EMBL" id="KAG5611684.1"/>
    </source>
</evidence>
<sequence>MAPKAKNVAGSKQSRKGEASGSKNWEPIQKFGKKAVEWYESTARWEHSKDTKRHNTLYFANFNQVAKNNMRCRFCYGGLITRFLRTWGIKEEAVDLTIAFHPDLTGVLISPRVVKKS</sequence>
<gene>
    <name evidence="2" type="ORF">H5410_022965</name>
</gene>
<proteinExistence type="predicted"/>
<dbReference type="EMBL" id="JACXVP010000004">
    <property type="protein sequence ID" value="KAG5611684.1"/>
    <property type="molecule type" value="Genomic_DNA"/>
</dbReference>
<comment type="caution">
    <text evidence="2">The sequence shown here is derived from an EMBL/GenBank/DDBJ whole genome shotgun (WGS) entry which is preliminary data.</text>
</comment>
<organism evidence="2 3">
    <name type="scientific">Solanum commersonii</name>
    <name type="common">Commerson's wild potato</name>
    <name type="synonym">Commerson's nightshade</name>
    <dbReference type="NCBI Taxonomy" id="4109"/>
    <lineage>
        <taxon>Eukaryota</taxon>
        <taxon>Viridiplantae</taxon>
        <taxon>Streptophyta</taxon>
        <taxon>Embryophyta</taxon>
        <taxon>Tracheophyta</taxon>
        <taxon>Spermatophyta</taxon>
        <taxon>Magnoliopsida</taxon>
        <taxon>eudicotyledons</taxon>
        <taxon>Gunneridae</taxon>
        <taxon>Pentapetalae</taxon>
        <taxon>asterids</taxon>
        <taxon>lamiids</taxon>
        <taxon>Solanales</taxon>
        <taxon>Solanaceae</taxon>
        <taxon>Solanoideae</taxon>
        <taxon>Solaneae</taxon>
        <taxon>Solanum</taxon>
    </lineage>
</organism>
<evidence type="ECO:0000313" key="3">
    <source>
        <dbReference type="Proteomes" id="UP000824120"/>
    </source>
</evidence>
<dbReference type="Proteomes" id="UP000824120">
    <property type="component" value="Chromosome 4"/>
</dbReference>
<reference evidence="2 3" key="1">
    <citation type="submission" date="2020-09" db="EMBL/GenBank/DDBJ databases">
        <title>De no assembly of potato wild relative species, Solanum commersonii.</title>
        <authorList>
            <person name="Cho K."/>
        </authorList>
    </citation>
    <scope>NUCLEOTIDE SEQUENCE [LARGE SCALE GENOMIC DNA]</scope>
    <source>
        <strain evidence="2">LZ3.2</strain>
        <tissue evidence="2">Leaf</tissue>
    </source>
</reference>
<feature type="region of interest" description="Disordered" evidence="1">
    <location>
        <begin position="1"/>
        <end position="28"/>
    </location>
</feature>